<proteinExistence type="predicted"/>
<dbReference type="AlphaFoldDB" id="A0AAV0BM44"/>
<dbReference type="Proteomes" id="UP001153365">
    <property type="component" value="Unassembled WGS sequence"/>
</dbReference>
<evidence type="ECO:0000256" key="2">
    <source>
        <dbReference type="SAM" id="SignalP"/>
    </source>
</evidence>
<feature type="signal peptide" evidence="2">
    <location>
        <begin position="1"/>
        <end position="18"/>
    </location>
</feature>
<keyword evidence="4" id="KW-1185">Reference proteome</keyword>
<protein>
    <submittedName>
        <fullName evidence="3">Expressed protein</fullName>
    </submittedName>
</protein>
<feature type="region of interest" description="Disordered" evidence="1">
    <location>
        <begin position="107"/>
        <end position="128"/>
    </location>
</feature>
<evidence type="ECO:0000313" key="3">
    <source>
        <dbReference type="EMBL" id="CAH7686635.1"/>
    </source>
</evidence>
<accession>A0AAV0BM44</accession>
<organism evidence="3 4">
    <name type="scientific">Phakopsora pachyrhizi</name>
    <name type="common">Asian soybean rust disease fungus</name>
    <dbReference type="NCBI Taxonomy" id="170000"/>
    <lineage>
        <taxon>Eukaryota</taxon>
        <taxon>Fungi</taxon>
        <taxon>Dikarya</taxon>
        <taxon>Basidiomycota</taxon>
        <taxon>Pucciniomycotina</taxon>
        <taxon>Pucciniomycetes</taxon>
        <taxon>Pucciniales</taxon>
        <taxon>Phakopsoraceae</taxon>
        <taxon>Phakopsora</taxon>
    </lineage>
</organism>
<gene>
    <name evidence="3" type="ORF">PPACK8108_LOCUS21313</name>
</gene>
<feature type="chain" id="PRO_5043494024" evidence="2">
    <location>
        <begin position="19"/>
        <end position="590"/>
    </location>
</feature>
<keyword evidence="2" id="KW-0732">Signal</keyword>
<dbReference type="EMBL" id="CALTRL010005805">
    <property type="protein sequence ID" value="CAH7686635.1"/>
    <property type="molecule type" value="Genomic_DNA"/>
</dbReference>
<feature type="compositionally biased region" description="Polar residues" evidence="1">
    <location>
        <begin position="107"/>
        <end position="116"/>
    </location>
</feature>
<feature type="compositionally biased region" description="Polar residues" evidence="1">
    <location>
        <begin position="63"/>
        <end position="84"/>
    </location>
</feature>
<reference evidence="3" key="1">
    <citation type="submission" date="2022-06" db="EMBL/GenBank/DDBJ databases">
        <authorList>
            <consortium name="SYNGENTA / RWTH Aachen University"/>
        </authorList>
    </citation>
    <scope>NUCLEOTIDE SEQUENCE</scope>
</reference>
<sequence length="590" mass="66643">MTFLFSIILLSLTSCSWCYVPERVLGGELQVKRFTHPPGDQDFAWLIGGYSDNPPGLNRLDSHSNAGAQTQLPQTSSFHQPLTSSSESLEQVLNDYPRDLISQANQLNGKPQLDSGNQREVDPHSGHSCIHPPLPGRWAERFHCPSDSNIIVQSELSQFKPHSHFVPNYQILNGQPGSFWTPSLLQGQVIEGANLPRPYLTSSRRNENLVNEDLANNHLIKPRDIPNVFENDIASSTFLPRISAIDFTKSSNIESDLIQGFENSNLGELVDNEKSTVGLSGASHFHENHLSHKNHNPEEFKEKAISSHPSPQSDLNIELFLNDLIHYPPHQAKENENDKLGFFENHALAPQGVAAQNFHNKNSDFTIGKALESGSGFYSSVSNSPWSETQQIRYSTPNVELYNSKLNLYSDNDNLAHSRGENYLNRGKSMSSQEKYYDENNIIIKDREKRKNLESSLRIENLKDFTKQSESYRIHIEGNLEPVNSDFNSQSLMIIPPNNLSPRYNKKLKNIIDPISKGINEYKTDTMVEGERLRKNSKNLVEKLNENGGNTIGTKKSKERVRYHQGVDSKLARLGFFGKYQPWQKALQPA</sequence>
<comment type="caution">
    <text evidence="3">The sequence shown here is derived from an EMBL/GenBank/DDBJ whole genome shotgun (WGS) entry which is preliminary data.</text>
</comment>
<evidence type="ECO:0000256" key="1">
    <source>
        <dbReference type="SAM" id="MobiDB-lite"/>
    </source>
</evidence>
<feature type="region of interest" description="Disordered" evidence="1">
    <location>
        <begin position="56"/>
        <end position="84"/>
    </location>
</feature>
<name>A0AAV0BM44_PHAPC</name>
<evidence type="ECO:0000313" key="4">
    <source>
        <dbReference type="Proteomes" id="UP001153365"/>
    </source>
</evidence>